<dbReference type="RefSeq" id="XP_024699854.1">
    <property type="nucleotide sequence ID" value="XM_024855140.1"/>
</dbReference>
<dbReference type="OrthoDB" id="4869816at2759"/>
<dbReference type="EMBL" id="MSFO01000009">
    <property type="protein sequence ID" value="PLB44552.1"/>
    <property type="molecule type" value="Genomic_DNA"/>
</dbReference>
<keyword evidence="2" id="KW-1185">Reference proteome</keyword>
<reference evidence="1 2" key="1">
    <citation type="submission" date="2016-12" db="EMBL/GenBank/DDBJ databases">
        <title>The genomes of Aspergillus section Nigri reveals drivers in fungal speciation.</title>
        <authorList>
            <consortium name="DOE Joint Genome Institute"/>
            <person name="Vesth T.C."/>
            <person name="Nybo J."/>
            <person name="Theobald S."/>
            <person name="Brandl J."/>
            <person name="Frisvad J.C."/>
            <person name="Nielsen K.F."/>
            <person name="Lyhne E.K."/>
            <person name="Kogle M.E."/>
            <person name="Kuo A."/>
            <person name="Riley R."/>
            <person name="Clum A."/>
            <person name="Nolan M."/>
            <person name="Lipzen A."/>
            <person name="Salamov A."/>
            <person name="Henrissat B."/>
            <person name="Wiebenga A."/>
            <person name="De Vries R.P."/>
            <person name="Grigoriev I.V."/>
            <person name="Mortensen U.H."/>
            <person name="Andersen M.R."/>
            <person name="Baker S.E."/>
        </authorList>
    </citation>
    <scope>NUCLEOTIDE SEQUENCE [LARGE SCALE GENOMIC DNA]</scope>
    <source>
        <strain evidence="1 2">IBT 23096</strain>
    </source>
</reference>
<dbReference type="VEuPathDB" id="FungiDB:P170DRAFT_513717"/>
<evidence type="ECO:0000313" key="2">
    <source>
        <dbReference type="Proteomes" id="UP000234275"/>
    </source>
</evidence>
<sequence>MSAPSGLPSNTERPPEPPDWLVTWRKRYQGQPWGFVGFRTTPAVEEFPTRARETAEIPLDEALEQGLPADEIAEARRTFEIRWFDVEEQEEEEGKEKLDPVERMRARYRTMRESGTLPPGLASPVFLCASPLAVASVPAMSSGEMPGTTSSRWRPWAPFLLAVATELEQGLVDEEVDESIGCRREKDWFKPVFRVAVEVLVEELWWVVVEQINTLGRMTRFVQEASVTEERQGDDDDDDDDDDDLDAIWWTVHAPPRHMRKRRMFASE</sequence>
<evidence type="ECO:0000313" key="1">
    <source>
        <dbReference type="EMBL" id="PLB44552.1"/>
    </source>
</evidence>
<proteinExistence type="predicted"/>
<gene>
    <name evidence="1" type="ORF">P170DRAFT_513717</name>
</gene>
<accession>A0A2I2FVA3</accession>
<name>A0A2I2FVA3_9EURO</name>
<protein>
    <submittedName>
        <fullName evidence="1">Uncharacterized protein</fullName>
    </submittedName>
</protein>
<organism evidence="1 2">
    <name type="scientific">Aspergillus steynii IBT 23096</name>
    <dbReference type="NCBI Taxonomy" id="1392250"/>
    <lineage>
        <taxon>Eukaryota</taxon>
        <taxon>Fungi</taxon>
        <taxon>Dikarya</taxon>
        <taxon>Ascomycota</taxon>
        <taxon>Pezizomycotina</taxon>
        <taxon>Eurotiomycetes</taxon>
        <taxon>Eurotiomycetidae</taxon>
        <taxon>Eurotiales</taxon>
        <taxon>Aspergillaceae</taxon>
        <taxon>Aspergillus</taxon>
        <taxon>Aspergillus subgen. Circumdati</taxon>
    </lineage>
</organism>
<comment type="caution">
    <text evidence="1">The sequence shown here is derived from an EMBL/GenBank/DDBJ whole genome shotgun (WGS) entry which is preliminary data.</text>
</comment>
<dbReference type="AlphaFoldDB" id="A0A2I2FVA3"/>
<dbReference type="GeneID" id="36562846"/>
<dbReference type="Proteomes" id="UP000234275">
    <property type="component" value="Unassembled WGS sequence"/>
</dbReference>